<reference evidence="2" key="1">
    <citation type="submission" date="2017-09" db="EMBL/GenBank/DDBJ databases">
        <title>Depth-based differentiation of microbial function through sediment-hosted aquifers and enrichment of novel symbionts in the deep terrestrial subsurface.</title>
        <authorList>
            <person name="Probst A.J."/>
            <person name="Ladd B."/>
            <person name="Jarett J.K."/>
            <person name="Geller-Mcgrath D.E."/>
            <person name="Sieber C.M.K."/>
            <person name="Emerson J.B."/>
            <person name="Anantharaman K."/>
            <person name="Thomas B.C."/>
            <person name="Malmstrom R."/>
            <person name="Stieglmeier M."/>
            <person name="Klingl A."/>
            <person name="Woyke T."/>
            <person name="Ryan C.M."/>
            <person name="Banfield J.F."/>
        </authorList>
    </citation>
    <scope>NUCLEOTIDE SEQUENCE [LARGE SCALE GENOMIC DNA]</scope>
</reference>
<dbReference type="SUPFAM" id="SSF52540">
    <property type="entry name" value="P-loop containing nucleoside triphosphate hydrolases"/>
    <property type="match status" value="1"/>
</dbReference>
<evidence type="ECO:0000313" key="2">
    <source>
        <dbReference type="Proteomes" id="UP000230108"/>
    </source>
</evidence>
<dbReference type="EMBL" id="PFLF01000055">
    <property type="protein sequence ID" value="PIY69054.1"/>
    <property type="molecule type" value="Genomic_DNA"/>
</dbReference>
<dbReference type="AlphaFoldDB" id="A0A2M7QCW0"/>
<protein>
    <recommendedName>
        <fullName evidence="3">Cytidylate kinase</fullName>
    </recommendedName>
</protein>
<dbReference type="Proteomes" id="UP000230108">
    <property type="component" value="Unassembled WGS sequence"/>
</dbReference>
<dbReference type="Pfam" id="PF13189">
    <property type="entry name" value="Cytidylate_kin2"/>
    <property type="match status" value="1"/>
</dbReference>
<evidence type="ECO:0008006" key="3">
    <source>
        <dbReference type="Google" id="ProtNLM"/>
    </source>
</evidence>
<proteinExistence type="predicted"/>
<organism evidence="1 2">
    <name type="scientific">Candidatus Roizmanbacteria bacterium CG_4_10_14_0_8_um_filter_39_9</name>
    <dbReference type="NCBI Taxonomy" id="1974829"/>
    <lineage>
        <taxon>Bacteria</taxon>
        <taxon>Candidatus Roizmaniibacteriota</taxon>
    </lineage>
</organism>
<accession>A0A2M7QCW0</accession>
<name>A0A2M7QCW0_9BACT</name>
<dbReference type="Gene3D" id="3.40.50.300">
    <property type="entry name" value="P-loop containing nucleotide triphosphate hydrolases"/>
    <property type="match status" value="1"/>
</dbReference>
<dbReference type="InterPro" id="IPR027417">
    <property type="entry name" value="P-loop_NTPase"/>
</dbReference>
<sequence>MELKYKNITISGKVAVGTTTLAKNLSKTIGWRHVNAGFIQREYDRKNAIQENRQGAASRSDEHEKEIDAMTKNMLANKTGLIYEAWLSGFMAKGIPHVYKILVICSDEAIRIDRVVNRENISVDDAKHWMKQREEENLFKWKKLYGNYDFWDPKYYNLVIDTYSSGRLETLGKVLDMIGYVQNLQNT</sequence>
<gene>
    <name evidence="1" type="ORF">COY90_02765</name>
</gene>
<evidence type="ECO:0000313" key="1">
    <source>
        <dbReference type="EMBL" id="PIY69054.1"/>
    </source>
</evidence>
<comment type="caution">
    <text evidence="1">The sequence shown here is derived from an EMBL/GenBank/DDBJ whole genome shotgun (WGS) entry which is preliminary data.</text>
</comment>